<gene>
    <name evidence="7" type="ORF">EHS24_000018</name>
</gene>
<dbReference type="RefSeq" id="XP_028479718.1">
    <property type="nucleotide sequence ID" value="XM_028615861.1"/>
</dbReference>
<feature type="transmembrane region" description="Helical" evidence="6">
    <location>
        <begin position="233"/>
        <end position="258"/>
    </location>
</feature>
<sequence>MFFDGDTGDTSAQLTWSNVGLGFLFIVFDSVLSGVLGLGIGRSLIVAALRCVLQLSIMSLILGKVFASQNIFAVAGIALLLNVLGAIEATFNKAKRRFTNMFPCILLSMICGAIPISVLGSKYAMAQHPFWQPDQYIPILGMLLGNAISAIGVGMNTVQKEFAENRDRVETYLAMGASRFEACQPIAVEALKLALLPTVNQMSIIGLISIPGMMTGAIVGGKSVEQAARLQMIIMFMISASSALCTLASLFFALTTLIDSRQRIRTDRLDSRAPAMYRARDALLRKCANGLRYLVCWGQRERGTEEERQGLLNGNH</sequence>
<accession>A0A427Y8P9</accession>
<dbReference type="GO" id="GO:0005886">
    <property type="term" value="C:plasma membrane"/>
    <property type="evidence" value="ECO:0007669"/>
    <property type="project" value="TreeGrafter"/>
</dbReference>
<reference evidence="7 8" key="1">
    <citation type="submission" date="2018-11" db="EMBL/GenBank/DDBJ databases">
        <title>Genome sequence of Apiotrichum porosum DSM 27194.</title>
        <authorList>
            <person name="Aliyu H."/>
            <person name="Gorte O."/>
            <person name="Ochsenreither K."/>
        </authorList>
    </citation>
    <scope>NUCLEOTIDE SEQUENCE [LARGE SCALE GENOMIC DNA]</scope>
    <source>
        <strain evidence="7 8">DSM 27194</strain>
    </source>
</reference>
<evidence type="ECO:0000256" key="5">
    <source>
        <dbReference type="ARBA" id="ARBA00023136"/>
    </source>
</evidence>
<proteinExistence type="inferred from homology"/>
<name>A0A427Y8P9_9TREE</name>
<dbReference type="PANTHER" id="PTHR30028">
    <property type="entry name" value="UPF0014 INNER MEMBRANE PROTEIN YBBM-RELATED"/>
    <property type="match status" value="1"/>
</dbReference>
<comment type="subcellular location">
    <subcellularLocation>
        <location evidence="1">Membrane</location>
        <topology evidence="1">Multi-pass membrane protein</topology>
    </subcellularLocation>
</comment>
<comment type="caution">
    <text evidence="7">The sequence shown here is derived from an EMBL/GenBank/DDBJ whole genome shotgun (WGS) entry which is preliminary data.</text>
</comment>
<dbReference type="PANTHER" id="PTHR30028:SF0">
    <property type="entry name" value="PROTEIN ALUMINUM SENSITIVE 3"/>
    <property type="match status" value="1"/>
</dbReference>
<feature type="transmembrane region" description="Helical" evidence="6">
    <location>
        <begin position="103"/>
        <end position="124"/>
    </location>
</feature>
<feature type="transmembrane region" description="Helical" evidence="6">
    <location>
        <begin position="136"/>
        <end position="158"/>
    </location>
</feature>
<feature type="transmembrane region" description="Helical" evidence="6">
    <location>
        <begin position="71"/>
        <end position="91"/>
    </location>
</feature>
<dbReference type="Proteomes" id="UP000279236">
    <property type="component" value="Unassembled WGS sequence"/>
</dbReference>
<feature type="transmembrane region" description="Helical" evidence="6">
    <location>
        <begin position="202"/>
        <end position="221"/>
    </location>
</feature>
<protein>
    <submittedName>
        <fullName evidence="7">Uncharacterized protein</fullName>
    </submittedName>
</protein>
<feature type="transmembrane region" description="Helical" evidence="6">
    <location>
        <begin position="20"/>
        <end position="40"/>
    </location>
</feature>
<dbReference type="InterPro" id="IPR005226">
    <property type="entry name" value="UPF0014_fam"/>
</dbReference>
<dbReference type="OrthoDB" id="432685at2759"/>
<evidence type="ECO:0000256" key="3">
    <source>
        <dbReference type="ARBA" id="ARBA00022692"/>
    </source>
</evidence>
<dbReference type="Pfam" id="PF03649">
    <property type="entry name" value="UPF0014"/>
    <property type="match status" value="1"/>
</dbReference>
<keyword evidence="8" id="KW-1185">Reference proteome</keyword>
<keyword evidence="5 6" id="KW-0472">Membrane</keyword>
<organism evidence="7 8">
    <name type="scientific">Apiotrichum porosum</name>
    <dbReference type="NCBI Taxonomy" id="105984"/>
    <lineage>
        <taxon>Eukaryota</taxon>
        <taxon>Fungi</taxon>
        <taxon>Dikarya</taxon>
        <taxon>Basidiomycota</taxon>
        <taxon>Agaricomycotina</taxon>
        <taxon>Tremellomycetes</taxon>
        <taxon>Trichosporonales</taxon>
        <taxon>Trichosporonaceae</taxon>
        <taxon>Apiotrichum</taxon>
    </lineage>
</organism>
<keyword evidence="4 6" id="KW-1133">Transmembrane helix</keyword>
<evidence type="ECO:0000256" key="2">
    <source>
        <dbReference type="ARBA" id="ARBA00005268"/>
    </source>
</evidence>
<evidence type="ECO:0000256" key="1">
    <source>
        <dbReference type="ARBA" id="ARBA00004141"/>
    </source>
</evidence>
<comment type="similarity">
    <text evidence="2">Belongs to the UPF0014 family.</text>
</comment>
<evidence type="ECO:0000256" key="6">
    <source>
        <dbReference type="SAM" id="Phobius"/>
    </source>
</evidence>
<feature type="transmembrane region" description="Helical" evidence="6">
    <location>
        <begin position="47"/>
        <end position="65"/>
    </location>
</feature>
<dbReference type="AlphaFoldDB" id="A0A427Y8P9"/>
<evidence type="ECO:0000313" key="7">
    <source>
        <dbReference type="EMBL" id="RSH87510.1"/>
    </source>
</evidence>
<keyword evidence="3 6" id="KW-0812">Transmembrane</keyword>
<dbReference type="EMBL" id="RSCE01000001">
    <property type="protein sequence ID" value="RSH87510.1"/>
    <property type="molecule type" value="Genomic_DNA"/>
</dbReference>
<dbReference type="GeneID" id="39584561"/>
<evidence type="ECO:0000313" key="8">
    <source>
        <dbReference type="Proteomes" id="UP000279236"/>
    </source>
</evidence>
<evidence type="ECO:0000256" key="4">
    <source>
        <dbReference type="ARBA" id="ARBA00022989"/>
    </source>
</evidence>